<proteinExistence type="predicted"/>
<organism evidence="1 2">
    <name type="scientific">Entomophthora muscae</name>
    <dbReference type="NCBI Taxonomy" id="34485"/>
    <lineage>
        <taxon>Eukaryota</taxon>
        <taxon>Fungi</taxon>
        <taxon>Fungi incertae sedis</taxon>
        <taxon>Zoopagomycota</taxon>
        <taxon>Entomophthoromycotina</taxon>
        <taxon>Entomophthoromycetes</taxon>
        <taxon>Entomophthorales</taxon>
        <taxon>Entomophthoraceae</taxon>
        <taxon>Entomophthora</taxon>
    </lineage>
</organism>
<keyword evidence="2" id="KW-1185">Reference proteome</keyword>
<name>A0ACC2TRL9_9FUNG</name>
<dbReference type="EMBL" id="QTSX02002240">
    <property type="protein sequence ID" value="KAJ9076862.1"/>
    <property type="molecule type" value="Genomic_DNA"/>
</dbReference>
<protein>
    <submittedName>
        <fullName evidence="1">Uncharacterized protein</fullName>
    </submittedName>
</protein>
<gene>
    <name evidence="1" type="ORF">DSO57_1022181</name>
</gene>
<sequence length="80" mass="8596">MVAVCEGGVLLASSQIFRVGGLAANGIFAVPDKIRRGSLRPAWGIDLEMGSEGFATGYWIPLRINEISFRRKVLIASCSV</sequence>
<comment type="caution">
    <text evidence="1">The sequence shown here is derived from an EMBL/GenBank/DDBJ whole genome shotgun (WGS) entry which is preliminary data.</text>
</comment>
<dbReference type="Proteomes" id="UP001165960">
    <property type="component" value="Unassembled WGS sequence"/>
</dbReference>
<reference evidence="1" key="1">
    <citation type="submission" date="2022-04" db="EMBL/GenBank/DDBJ databases">
        <title>Genome of the entomopathogenic fungus Entomophthora muscae.</title>
        <authorList>
            <person name="Elya C."/>
            <person name="Lovett B.R."/>
            <person name="Lee E."/>
            <person name="Macias A.M."/>
            <person name="Hajek A.E."/>
            <person name="De Bivort B.L."/>
            <person name="Kasson M.T."/>
            <person name="De Fine Licht H.H."/>
            <person name="Stajich J.E."/>
        </authorList>
    </citation>
    <scope>NUCLEOTIDE SEQUENCE</scope>
    <source>
        <strain evidence="1">Berkeley</strain>
    </source>
</reference>
<accession>A0ACC2TRL9</accession>
<evidence type="ECO:0000313" key="2">
    <source>
        <dbReference type="Proteomes" id="UP001165960"/>
    </source>
</evidence>
<evidence type="ECO:0000313" key="1">
    <source>
        <dbReference type="EMBL" id="KAJ9076862.1"/>
    </source>
</evidence>